<evidence type="ECO:0000313" key="3">
    <source>
        <dbReference type="Proteomes" id="UP000438106"/>
    </source>
</evidence>
<protein>
    <submittedName>
        <fullName evidence="2">DUF1109 family protein</fullName>
    </submittedName>
</protein>
<keyword evidence="1" id="KW-0472">Membrane</keyword>
<feature type="transmembrane region" description="Helical" evidence="1">
    <location>
        <begin position="133"/>
        <end position="151"/>
    </location>
</feature>
<comment type="caution">
    <text evidence="2">The sequence shown here is derived from an EMBL/GenBank/DDBJ whole genome shotgun (WGS) entry which is preliminary data.</text>
</comment>
<keyword evidence="1" id="KW-0812">Transmembrane</keyword>
<evidence type="ECO:0000313" key="2">
    <source>
        <dbReference type="EMBL" id="MVS97424.1"/>
    </source>
</evidence>
<name>A0A7X3FMV1_9HYPH</name>
<proteinExistence type="predicted"/>
<feature type="transmembrane region" description="Helical" evidence="1">
    <location>
        <begin position="64"/>
        <end position="83"/>
    </location>
</feature>
<dbReference type="InterPro" id="IPR009495">
    <property type="entry name" value="NrsF"/>
</dbReference>
<keyword evidence="3" id="KW-1185">Reference proteome</keyword>
<feature type="transmembrane region" description="Helical" evidence="1">
    <location>
        <begin position="163"/>
        <end position="183"/>
    </location>
</feature>
<dbReference type="Proteomes" id="UP000438106">
    <property type="component" value="Unassembled WGS sequence"/>
</dbReference>
<accession>A0A7X3FMV1</accession>
<dbReference type="AlphaFoldDB" id="A0A7X3FMV1"/>
<feature type="transmembrane region" description="Helical" evidence="1">
    <location>
        <begin position="103"/>
        <end position="121"/>
    </location>
</feature>
<dbReference type="EMBL" id="WQRF01000001">
    <property type="protein sequence ID" value="MVS97424.1"/>
    <property type="molecule type" value="Genomic_DNA"/>
</dbReference>
<reference evidence="2 3" key="1">
    <citation type="submission" date="2019-12" db="EMBL/GenBank/DDBJ databases">
        <title>Devosia maris sp. nov., isolated from the deep seawater.</title>
        <authorList>
            <person name="Liu Y."/>
        </authorList>
    </citation>
    <scope>NUCLEOTIDE SEQUENCE [LARGE SCALE GENOMIC DNA]</scope>
    <source>
        <strain evidence="2 3">L53-10-65</strain>
    </source>
</reference>
<keyword evidence="1" id="KW-1133">Transmembrane helix</keyword>
<gene>
    <name evidence="2" type="ORF">GO014_00080</name>
</gene>
<organism evidence="2 3">
    <name type="scientific">Devosia marina</name>
    <dbReference type="NCBI Taxonomy" id="2683198"/>
    <lineage>
        <taxon>Bacteria</taxon>
        <taxon>Pseudomonadati</taxon>
        <taxon>Pseudomonadota</taxon>
        <taxon>Alphaproteobacteria</taxon>
        <taxon>Hyphomicrobiales</taxon>
        <taxon>Devosiaceae</taxon>
        <taxon>Devosia</taxon>
    </lineage>
</organism>
<dbReference type="Pfam" id="PF06532">
    <property type="entry name" value="NrsF"/>
    <property type="match status" value="1"/>
</dbReference>
<evidence type="ECO:0000256" key="1">
    <source>
        <dbReference type="SAM" id="Phobius"/>
    </source>
</evidence>
<feature type="transmembrane region" description="Helical" evidence="1">
    <location>
        <begin position="33"/>
        <end position="52"/>
    </location>
</feature>
<sequence>MLATLIAVITAIAGLYLTIGPRPDAVASLGSVRFVAKFVFTFSLFGFGLVVLKASLVPGRGLPVVWLLAPVGVIIVAAVLELISIPRELWPGAQIGQNSRVCMTFIPLLGLAPLSAFMLALRKGAPTSSTGAGALAGLVAGGISASVYAAHCTDDSPLFVVTWYPIGIALLMVAGAVLGRFLVRW</sequence>